<dbReference type="AlphaFoldDB" id="A0A6I0F2C6"/>
<dbReference type="PANTHER" id="PTHR39183:SF1">
    <property type="entry name" value="SPORE COAT PROTEIN F-LIKE PROTEIN YHCQ"/>
    <property type="match status" value="1"/>
</dbReference>
<keyword evidence="5" id="KW-0167">Capsid protein</keyword>
<dbReference type="PANTHER" id="PTHR39183">
    <property type="entry name" value="SPORE COAT PROTEIN F-LIKE PROTEIN YHCQ"/>
    <property type="match status" value="1"/>
</dbReference>
<dbReference type="EMBL" id="WBXO01000006">
    <property type="protein sequence ID" value="KAB2952406.1"/>
    <property type="molecule type" value="Genomic_DNA"/>
</dbReference>
<evidence type="ECO:0000256" key="1">
    <source>
        <dbReference type="ARBA" id="ARBA00022969"/>
    </source>
</evidence>
<evidence type="ECO:0000256" key="2">
    <source>
        <dbReference type="ARBA" id="ARBA00024325"/>
    </source>
</evidence>
<dbReference type="InterPro" id="IPR012851">
    <property type="entry name" value="Spore_coat_CotF-like"/>
</dbReference>
<dbReference type="OrthoDB" id="2374504at2"/>
<dbReference type="Proteomes" id="UP000468766">
    <property type="component" value="Unassembled WGS sequence"/>
</dbReference>
<sequence length="218" mass="24412">MSTNISTGINYGTQSPYGGIMQQDMRGTEQKIGAHELIMTHEVLTSTIDTINTFELYRPHIKDQRLSQIVDNQLRHMQSNYQSLVSFLQTRQNQSSHSYRTPIQSSPAYGLRNPAPQQPNSNVNQIDDRDIASGILSCSKSLAMKTTVAALECADPTLRQIMNSTIQSCINQAYETFQFMNQKGMYQVPTLASNTTQTMINTYQPTGTFTTQGTMPLQ</sequence>
<name>A0A6I0F2C6_9FIRM</name>
<dbReference type="Gene3D" id="1.20.1260.10">
    <property type="match status" value="1"/>
</dbReference>
<organism evidence="5 6">
    <name type="scientific">Heliorestis acidaminivorans</name>
    <dbReference type="NCBI Taxonomy" id="553427"/>
    <lineage>
        <taxon>Bacteria</taxon>
        <taxon>Bacillati</taxon>
        <taxon>Bacillota</taxon>
        <taxon>Clostridia</taxon>
        <taxon>Eubacteriales</taxon>
        <taxon>Heliobacteriaceae</taxon>
        <taxon>Heliorestis</taxon>
    </lineage>
</organism>
<evidence type="ECO:0000313" key="6">
    <source>
        <dbReference type="Proteomes" id="UP000468766"/>
    </source>
</evidence>
<evidence type="ECO:0000313" key="5">
    <source>
        <dbReference type="EMBL" id="KAB2952406.1"/>
    </source>
</evidence>
<dbReference type="InterPro" id="IPR012347">
    <property type="entry name" value="Ferritin-like"/>
</dbReference>
<keyword evidence="6" id="KW-1185">Reference proteome</keyword>
<keyword evidence="5" id="KW-0946">Virion</keyword>
<protein>
    <submittedName>
        <fullName evidence="5">Spore coat protein</fullName>
    </submittedName>
</protein>
<accession>A0A6I0F2C6</accession>
<feature type="region of interest" description="Disordered" evidence="4">
    <location>
        <begin position="95"/>
        <end position="125"/>
    </location>
</feature>
<dbReference type="Pfam" id="PF07875">
    <property type="entry name" value="Coat_F"/>
    <property type="match status" value="1"/>
</dbReference>
<comment type="similarity">
    <text evidence="3">Belongs to the CotF family.</text>
</comment>
<evidence type="ECO:0000256" key="3">
    <source>
        <dbReference type="ARBA" id="ARBA00024344"/>
    </source>
</evidence>
<comment type="caution">
    <text evidence="5">The sequence shown here is derived from an EMBL/GenBank/DDBJ whole genome shotgun (WGS) entry which is preliminary data.</text>
</comment>
<dbReference type="GO" id="GO:0030435">
    <property type="term" value="P:sporulation resulting in formation of a cellular spore"/>
    <property type="evidence" value="ECO:0007669"/>
    <property type="project" value="UniProtKB-KW"/>
</dbReference>
<proteinExistence type="inferred from homology"/>
<comment type="subcellular location">
    <subcellularLocation>
        <location evidence="2">Spore coat</location>
    </subcellularLocation>
</comment>
<feature type="compositionally biased region" description="Polar residues" evidence="4">
    <location>
        <begin position="95"/>
        <end position="107"/>
    </location>
</feature>
<evidence type="ECO:0000256" key="4">
    <source>
        <dbReference type="SAM" id="MobiDB-lite"/>
    </source>
</evidence>
<gene>
    <name evidence="5" type="ORF">F9B85_09050</name>
</gene>
<reference evidence="5 6" key="1">
    <citation type="submission" date="2019-10" db="EMBL/GenBank/DDBJ databases">
        <title>Whole-genome sequence of the extremophile Heliorestis acidaminivorans DSM 24790.</title>
        <authorList>
            <person name="Kyndt J.A."/>
            <person name="Meyer T.E."/>
        </authorList>
    </citation>
    <scope>NUCLEOTIDE SEQUENCE [LARGE SCALE GENOMIC DNA]</scope>
    <source>
        <strain evidence="5 6">DSM 24790</strain>
    </source>
</reference>
<keyword evidence="1" id="KW-0749">Sporulation</keyword>